<dbReference type="OrthoDB" id="9798842at2"/>
<accession>A0A1E8CJF7</accession>
<evidence type="ECO:0000256" key="1">
    <source>
        <dbReference type="ARBA" id="ARBA00007177"/>
    </source>
</evidence>
<evidence type="ECO:0000256" key="4">
    <source>
        <dbReference type="HAMAP-Rule" id="MF_01384"/>
    </source>
</evidence>
<reference evidence="6" key="1">
    <citation type="submission" date="2016-07" db="EMBL/GenBank/DDBJ databases">
        <authorList>
            <person name="Florea S."/>
            <person name="Webb J.S."/>
            <person name="Jaromczyk J."/>
            <person name="Schardl C.L."/>
        </authorList>
    </citation>
    <scope>NUCLEOTIDE SEQUENCE [LARGE SCALE GENOMIC DNA]</scope>
    <source>
        <strain evidence="6">KCTC 42131</strain>
    </source>
</reference>
<evidence type="ECO:0000313" key="6">
    <source>
        <dbReference type="Proteomes" id="UP000175669"/>
    </source>
</evidence>
<comment type="function">
    <text evidence="4">Required for maturation of urease via the functional incorporation of the urease nickel metallocenter.</text>
</comment>
<evidence type="ECO:0000256" key="3">
    <source>
        <dbReference type="ARBA" id="ARBA00023186"/>
    </source>
</evidence>
<dbReference type="EMBL" id="MASR01000001">
    <property type="protein sequence ID" value="OFE12432.1"/>
    <property type="molecule type" value="Genomic_DNA"/>
</dbReference>
<comment type="caution">
    <text evidence="5">The sequence shown here is derived from an EMBL/GenBank/DDBJ whole genome shotgun (WGS) entry which is preliminary data.</text>
</comment>
<protein>
    <recommendedName>
        <fullName evidence="4">Urease accessory protein UreD</fullName>
    </recommendedName>
</protein>
<name>A0A1E8CJF7_9GAMM</name>
<proteinExistence type="inferred from homology"/>
<dbReference type="InterPro" id="IPR002669">
    <property type="entry name" value="UreD"/>
</dbReference>
<dbReference type="Proteomes" id="UP000175669">
    <property type="component" value="Unassembled WGS sequence"/>
</dbReference>
<comment type="similarity">
    <text evidence="1 4">Belongs to the UreD family.</text>
</comment>
<evidence type="ECO:0000256" key="2">
    <source>
        <dbReference type="ARBA" id="ARBA00022988"/>
    </source>
</evidence>
<dbReference type="GO" id="GO:0016151">
    <property type="term" value="F:nickel cation binding"/>
    <property type="evidence" value="ECO:0007669"/>
    <property type="project" value="UniProtKB-UniRule"/>
</dbReference>
<dbReference type="PANTHER" id="PTHR33643">
    <property type="entry name" value="UREASE ACCESSORY PROTEIN D"/>
    <property type="match status" value="1"/>
</dbReference>
<keyword evidence="6" id="KW-1185">Reference proteome</keyword>
<keyword evidence="4" id="KW-0963">Cytoplasm</keyword>
<comment type="subcellular location">
    <subcellularLocation>
        <location evidence="4">Cytoplasm</location>
    </subcellularLocation>
</comment>
<organism evidence="5 6">
    <name type="scientific">Pseudohongiella acticola</name>
    <dbReference type="NCBI Taxonomy" id="1524254"/>
    <lineage>
        <taxon>Bacteria</taxon>
        <taxon>Pseudomonadati</taxon>
        <taxon>Pseudomonadota</taxon>
        <taxon>Gammaproteobacteria</taxon>
        <taxon>Pseudomonadales</taxon>
        <taxon>Pseudohongiellaceae</taxon>
        <taxon>Pseudohongiella</taxon>
    </lineage>
</organism>
<evidence type="ECO:0000313" key="5">
    <source>
        <dbReference type="EMBL" id="OFE12432.1"/>
    </source>
</evidence>
<dbReference type="STRING" id="1524254.PHACT_04185"/>
<dbReference type="GO" id="GO:0005737">
    <property type="term" value="C:cytoplasm"/>
    <property type="evidence" value="ECO:0007669"/>
    <property type="project" value="UniProtKB-SubCell"/>
</dbReference>
<comment type="subunit">
    <text evidence="4">UreD, UreF and UreG form a complex that acts as a GTP-hydrolysis-dependent molecular chaperone, activating the urease apoprotein by helping to assemble the nickel containing metallocenter of UreC. The UreE protein probably delivers the nickel.</text>
</comment>
<dbReference type="RefSeq" id="WP_070116055.1">
    <property type="nucleotide sequence ID" value="NZ_MASR01000001.1"/>
</dbReference>
<dbReference type="AlphaFoldDB" id="A0A1E8CJF7"/>
<sequence length="298" mass="32538">MSAVLAEPIAETASGSEWHASLALTFRQRARGCRLTSCIHQGPLYVQKPFYPEGTGIAHIYLLHPPGGLVSGDRLTIDLDLQKGTRVLVTTPGAGRIYRARGDRRLQQQSQVFELAANAVLEWLPQEMIVFPGAYGRTDTTVNMSAGSTYLGWEICCLGLPVSDLPFTHGELHQRLIIRMEGMPVLLENLHLNEASFDLIAASVGMNACPVSGVFVAGPFPGHPDEASLQALMSNLRDTLSTLSHAGQANVTLMNGFLIGRYLGHSSEEARRVFIGFWQVVRPFLTGSKMCPPRIWAT</sequence>
<keyword evidence="2 4" id="KW-0996">Nickel insertion</keyword>
<dbReference type="PANTHER" id="PTHR33643:SF1">
    <property type="entry name" value="UREASE ACCESSORY PROTEIN D"/>
    <property type="match status" value="1"/>
</dbReference>
<gene>
    <name evidence="4" type="primary">ureD</name>
    <name evidence="5" type="ORF">PHACT_04185</name>
</gene>
<dbReference type="HAMAP" id="MF_01384">
    <property type="entry name" value="UreD"/>
    <property type="match status" value="1"/>
</dbReference>
<dbReference type="Pfam" id="PF01774">
    <property type="entry name" value="UreD"/>
    <property type="match status" value="1"/>
</dbReference>
<keyword evidence="3 4" id="KW-0143">Chaperone</keyword>